<evidence type="ECO:0000313" key="1">
    <source>
        <dbReference type="EMBL" id="MFB9631445.1"/>
    </source>
</evidence>
<organism evidence="1 2">
    <name type="scientific">Nonomuraea helvata</name>
    <dbReference type="NCBI Taxonomy" id="37484"/>
    <lineage>
        <taxon>Bacteria</taxon>
        <taxon>Bacillati</taxon>
        <taxon>Actinomycetota</taxon>
        <taxon>Actinomycetes</taxon>
        <taxon>Streptosporangiales</taxon>
        <taxon>Streptosporangiaceae</taxon>
        <taxon>Nonomuraea</taxon>
    </lineage>
</organism>
<reference evidence="1 2" key="1">
    <citation type="submission" date="2024-09" db="EMBL/GenBank/DDBJ databases">
        <authorList>
            <person name="Sun Q."/>
            <person name="Mori K."/>
        </authorList>
    </citation>
    <scope>NUCLEOTIDE SEQUENCE [LARGE SCALE GENOMIC DNA]</scope>
    <source>
        <strain evidence="1 2">JCM 3143</strain>
    </source>
</reference>
<evidence type="ECO:0008006" key="3">
    <source>
        <dbReference type="Google" id="ProtNLM"/>
    </source>
</evidence>
<accession>A0ABV5SID1</accession>
<sequence length="119" mass="13400">MMIPCLACESRFGPDEYFSACSDYNRGLDLVSWTCPRCGNRDDLRVLPDELGFGYPHRGRFDVHARVRVPGLRRHRGDLRLDISLDRASWHVSTPLRPAGVPVRLTAGGGSARRRRPAL</sequence>
<protein>
    <recommendedName>
        <fullName evidence="3">Hydrogenase maturation nickel metallochaperone HypA</fullName>
    </recommendedName>
</protein>
<proteinExistence type="predicted"/>
<evidence type="ECO:0000313" key="2">
    <source>
        <dbReference type="Proteomes" id="UP001589532"/>
    </source>
</evidence>
<name>A0ABV5SID1_9ACTN</name>
<comment type="caution">
    <text evidence="1">The sequence shown here is derived from an EMBL/GenBank/DDBJ whole genome shotgun (WGS) entry which is preliminary data.</text>
</comment>
<dbReference type="Proteomes" id="UP001589532">
    <property type="component" value="Unassembled WGS sequence"/>
</dbReference>
<dbReference type="EMBL" id="JBHMBW010000104">
    <property type="protein sequence ID" value="MFB9631445.1"/>
    <property type="molecule type" value="Genomic_DNA"/>
</dbReference>
<keyword evidence="2" id="KW-1185">Reference proteome</keyword>
<dbReference type="RefSeq" id="WP_345000155.1">
    <property type="nucleotide sequence ID" value="NZ_BAAAXV010000009.1"/>
</dbReference>
<gene>
    <name evidence="1" type="ORF">ACFFSA_51025</name>
</gene>